<keyword evidence="4" id="KW-1185">Reference proteome</keyword>
<name>A0ABS8VFR2_DATST</name>
<dbReference type="Gene3D" id="1.10.238.10">
    <property type="entry name" value="EF-hand"/>
    <property type="match status" value="1"/>
</dbReference>
<feature type="domain" description="EF-hand" evidence="2">
    <location>
        <begin position="6"/>
        <end position="41"/>
    </location>
</feature>
<feature type="domain" description="EH" evidence="1">
    <location>
        <begin position="9"/>
        <end position="56"/>
    </location>
</feature>
<dbReference type="PROSITE" id="PS50031">
    <property type="entry name" value="EH"/>
    <property type="match status" value="1"/>
</dbReference>
<accession>A0ABS8VFR2</accession>
<dbReference type="Proteomes" id="UP000823775">
    <property type="component" value="Unassembled WGS sequence"/>
</dbReference>
<dbReference type="InterPro" id="IPR011992">
    <property type="entry name" value="EF-hand-dom_pair"/>
</dbReference>
<evidence type="ECO:0000259" key="2">
    <source>
        <dbReference type="PROSITE" id="PS50222"/>
    </source>
</evidence>
<evidence type="ECO:0000313" key="4">
    <source>
        <dbReference type="Proteomes" id="UP000823775"/>
    </source>
</evidence>
<dbReference type="InterPro" id="IPR000261">
    <property type="entry name" value="EH_dom"/>
</dbReference>
<dbReference type="PANTHER" id="PTHR11216:SF161">
    <property type="entry name" value="CALCIUM-BINDING EF HAND FAMILY PROTEIN"/>
    <property type="match status" value="1"/>
</dbReference>
<dbReference type="PROSITE" id="PS50222">
    <property type="entry name" value="EF_HAND_2"/>
    <property type="match status" value="1"/>
</dbReference>
<dbReference type="SUPFAM" id="SSF47473">
    <property type="entry name" value="EF-hand"/>
    <property type="match status" value="1"/>
</dbReference>
<dbReference type="EMBL" id="JACEIK010004249">
    <property type="protein sequence ID" value="MCD9644790.1"/>
    <property type="molecule type" value="Genomic_DNA"/>
</dbReference>
<reference evidence="3 4" key="1">
    <citation type="journal article" date="2021" name="BMC Genomics">
        <title>Datura genome reveals duplications of psychoactive alkaloid biosynthetic genes and high mutation rate following tissue culture.</title>
        <authorList>
            <person name="Rajewski A."/>
            <person name="Carter-House D."/>
            <person name="Stajich J."/>
            <person name="Litt A."/>
        </authorList>
    </citation>
    <scope>NUCLEOTIDE SEQUENCE [LARGE SCALE GENOMIC DNA]</scope>
    <source>
        <strain evidence="3">AR-01</strain>
    </source>
</reference>
<evidence type="ECO:0000313" key="3">
    <source>
        <dbReference type="EMBL" id="MCD9644790.1"/>
    </source>
</evidence>
<organism evidence="3 4">
    <name type="scientific">Datura stramonium</name>
    <name type="common">Jimsonweed</name>
    <name type="synonym">Common thornapple</name>
    <dbReference type="NCBI Taxonomy" id="4076"/>
    <lineage>
        <taxon>Eukaryota</taxon>
        <taxon>Viridiplantae</taxon>
        <taxon>Streptophyta</taxon>
        <taxon>Embryophyta</taxon>
        <taxon>Tracheophyta</taxon>
        <taxon>Spermatophyta</taxon>
        <taxon>Magnoliopsida</taxon>
        <taxon>eudicotyledons</taxon>
        <taxon>Gunneridae</taxon>
        <taxon>Pentapetalae</taxon>
        <taxon>asterids</taxon>
        <taxon>lamiids</taxon>
        <taxon>Solanales</taxon>
        <taxon>Solanaceae</taxon>
        <taxon>Solanoideae</taxon>
        <taxon>Datureae</taxon>
        <taxon>Datura</taxon>
    </lineage>
</organism>
<protein>
    <submittedName>
        <fullName evidence="3">Uncharacterized protein</fullName>
    </submittedName>
</protein>
<dbReference type="InterPro" id="IPR002048">
    <property type="entry name" value="EF_hand_dom"/>
</dbReference>
<sequence length="106" mass="11883">MQFVFGFPEVLKQVWDLSDQDNDSMLSLREFCIALYLMERHREGRALPSVLPPNLIIDESPLPASGQPTGSHGATAWRDTPGCCGCSSHEFRNADDLMNSVLRKFL</sequence>
<evidence type="ECO:0000259" key="1">
    <source>
        <dbReference type="PROSITE" id="PS50031"/>
    </source>
</evidence>
<dbReference type="Pfam" id="PF12763">
    <property type="entry name" value="EH"/>
    <property type="match status" value="1"/>
</dbReference>
<gene>
    <name evidence="3" type="ORF">HAX54_033225</name>
</gene>
<comment type="caution">
    <text evidence="3">The sequence shown here is derived from an EMBL/GenBank/DDBJ whole genome shotgun (WGS) entry which is preliminary data.</text>
</comment>
<dbReference type="PANTHER" id="PTHR11216">
    <property type="entry name" value="EH DOMAIN"/>
    <property type="match status" value="1"/>
</dbReference>
<proteinExistence type="predicted"/>